<feature type="transmembrane region" description="Helical" evidence="1">
    <location>
        <begin position="6"/>
        <end position="25"/>
    </location>
</feature>
<organism evidence="3 4">
    <name type="scientific">Clostridium tetani</name>
    <dbReference type="NCBI Taxonomy" id="1513"/>
    <lineage>
        <taxon>Bacteria</taxon>
        <taxon>Bacillati</taxon>
        <taxon>Bacillota</taxon>
        <taxon>Clostridia</taxon>
        <taxon>Eubacteriales</taxon>
        <taxon>Clostridiaceae</taxon>
        <taxon>Clostridium</taxon>
    </lineage>
</organism>
<evidence type="ECO:0000313" key="4">
    <source>
        <dbReference type="Proteomes" id="UP000290921"/>
    </source>
</evidence>
<evidence type="ECO:0000313" key="3">
    <source>
        <dbReference type="EMBL" id="RXI49443.1"/>
    </source>
</evidence>
<dbReference type="Proteomes" id="UP000290921">
    <property type="component" value="Unassembled WGS sequence"/>
</dbReference>
<sequence length="132" mass="15636">MKNKKAVFLLIILTSILFVTIYLNINIFREKSAIKSSNIELKKTIEKKDMKETLSYNKIMENFNSNDLVIRSFEKSKEEEMIFDIIYRGNSEKFKDILDNIRSSGYKYEIIKINMNFKENKGESLIKLKIHP</sequence>
<keyword evidence="1" id="KW-1133">Transmembrane helix</keyword>
<gene>
    <name evidence="3" type="ORF">DP130_05150</name>
    <name evidence="2" type="ORF">K234311028_15500</name>
</gene>
<protein>
    <submittedName>
        <fullName evidence="3">Uncharacterized protein</fullName>
    </submittedName>
</protein>
<evidence type="ECO:0000256" key="1">
    <source>
        <dbReference type="SAM" id="Phobius"/>
    </source>
</evidence>
<keyword evidence="1" id="KW-0472">Membrane</keyword>
<proteinExistence type="predicted"/>
<reference evidence="3 4" key="1">
    <citation type="submission" date="2018-06" db="EMBL/GenBank/DDBJ databases">
        <title>Genome conservation of Clostridium tetani.</title>
        <authorList>
            <person name="Bruggemann H."/>
            <person name="Popoff M.R."/>
        </authorList>
    </citation>
    <scope>NUCLEOTIDE SEQUENCE [LARGE SCALE GENOMIC DNA]</scope>
    <source>
        <strain evidence="3 4">2017.061</strain>
    </source>
</reference>
<evidence type="ECO:0000313" key="5">
    <source>
        <dbReference type="Proteomes" id="UP001321763"/>
    </source>
</evidence>
<name>A0A4Q0VEK9_CLOTA</name>
<evidence type="ECO:0000313" key="2">
    <source>
        <dbReference type="EMBL" id="BDR81304.1"/>
    </source>
</evidence>
<dbReference type="AlphaFoldDB" id="A0A4Q0VEK9"/>
<dbReference type="RefSeq" id="WP_129030131.1">
    <property type="nucleotide sequence ID" value="NZ_AP026806.1"/>
</dbReference>
<keyword evidence="1" id="KW-0812">Transmembrane</keyword>
<dbReference type="EMBL" id="AP026818">
    <property type="protein sequence ID" value="BDR81304.1"/>
    <property type="molecule type" value="Genomic_DNA"/>
</dbReference>
<accession>A0A4Q0VEK9</accession>
<dbReference type="EMBL" id="QMAP01000004">
    <property type="protein sequence ID" value="RXI49443.1"/>
    <property type="molecule type" value="Genomic_DNA"/>
</dbReference>
<reference evidence="2 5" key="2">
    <citation type="submission" date="2022-09" db="EMBL/GenBank/DDBJ databases">
        <title>complete genome sequences of Clostridium tetani str. KHSU-234311-028 isolated from soil.</title>
        <authorList>
            <person name="Sekizuka T."/>
            <person name="Shitada C."/>
            <person name="Takahashi M."/>
            <person name="Kuroda M."/>
        </authorList>
    </citation>
    <scope>NUCLEOTIDE SEQUENCE [LARGE SCALE GENOMIC DNA]</scope>
    <source>
        <strain evidence="2 5">KHSU-234311-028</strain>
    </source>
</reference>
<dbReference type="Proteomes" id="UP001321763">
    <property type="component" value="Chromosome"/>
</dbReference>